<proteinExistence type="predicted"/>
<sequence>MLALVFSHHLNNLLLSVHQI</sequence>
<dbReference type="AlphaFoldDB" id="A0A2P2QH93"/>
<accession>A0A2P2QH93</accession>
<organism evidence="1">
    <name type="scientific">Rhizophora mucronata</name>
    <name type="common">Asiatic mangrove</name>
    <dbReference type="NCBI Taxonomy" id="61149"/>
    <lineage>
        <taxon>Eukaryota</taxon>
        <taxon>Viridiplantae</taxon>
        <taxon>Streptophyta</taxon>
        <taxon>Embryophyta</taxon>
        <taxon>Tracheophyta</taxon>
        <taxon>Spermatophyta</taxon>
        <taxon>Magnoliopsida</taxon>
        <taxon>eudicotyledons</taxon>
        <taxon>Gunneridae</taxon>
        <taxon>Pentapetalae</taxon>
        <taxon>rosids</taxon>
        <taxon>fabids</taxon>
        <taxon>Malpighiales</taxon>
        <taxon>Rhizophoraceae</taxon>
        <taxon>Rhizophora</taxon>
    </lineage>
</organism>
<dbReference type="EMBL" id="GGEC01085842">
    <property type="protein sequence ID" value="MBX66326.1"/>
    <property type="molecule type" value="Transcribed_RNA"/>
</dbReference>
<evidence type="ECO:0000313" key="1">
    <source>
        <dbReference type="EMBL" id="MBX66326.1"/>
    </source>
</evidence>
<name>A0A2P2QH93_RHIMU</name>
<protein>
    <submittedName>
        <fullName evidence="1">Uncharacterized protein</fullName>
    </submittedName>
</protein>
<reference evidence="1" key="1">
    <citation type="submission" date="2018-02" db="EMBL/GenBank/DDBJ databases">
        <title>Rhizophora mucronata_Transcriptome.</title>
        <authorList>
            <person name="Meera S.P."/>
            <person name="Sreeshan A."/>
            <person name="Augustine A."/>
        </authorList>
    </citation>
    <scope>NUCLEOTIDE SEQUENCE</scope>
    <source>
        <tissue evidence="1">Leaf</tissue>
    </source>
</reference>